<protein>
    <submittedName>
        <fullName evidence="1">Uncharacterized protein</fullName>
    </submittedName>
</protein>
<keyword evidence="2" id="KW-1185">Reference proteome</keyword>
<gene>
    <name evidence="1" type="ORF">MENTE1834_LOCUS38567</name>
</gene>
<dbReference type="EMBL" id="CAVMJV010000083">
    <property type="protein sequence ID" value="CAK5090763.1"/>
    <property type="molecule type" value="Genomic_DNA"/>
</dbReference>
<comment type="caution">
    <text evidence="1">The sequence shown here is derived from an EMBL/GenBank/DDBJ whole genome shotgun (WGS) entry which is preliminary data.</text>
</comment>
<sequence>MISNIINFKNKNKIFYLFYFLGLLFLFFGKCIGEYNQENDASEYEDYDRIDGMEDGIYEYYDNEEEEIEQKYRETTRMTVVATRDKRGDDYRQNTLKRLRKLGITLDKETTTTPAIPKTIESFPSIPPPFQPSKTILEQQKLIEKQIIEITTQKTQNPTTKTKINECKDKNKSFHKMLIIGSIILLIFILLAISIYYCVMKY</sequence>
<evidence type="ECO:0000313" key="2">
    <source>
        <dbReference type="Proteomes" id="UP001497535"/>
    </source>
</evidence>
<dbReference type="Proteomes" id="UP001497535">
    <property type="component" value="Unassembled WGS sequence"/>
</dbReference>
<accession>A0ACB1AHZ0</accession>
<proteinExistence type="predicted"/>
<reference evidence="1" key="1">
    <citation type="submission" date="2023-11" db="EMBL/GenBank/DDBJ databases">
        <authorList>
            <person name="Poullet M."/>
        </authorList>
    </citation>
    <scope>NUCLEOTIDE SEQUENCE</scope>
    <source>
        <strain evidence="1">E1834</strain>
    </source>
</reference>
<name>A0ACB1AHZ0_MELEN</name>
<organism evidence="1 2">
    <name type="scientific">Meloidogyne enterolobii</name>
    <name type="common">Root-knot nematode worm</name>
    <name type="synonym">Meloidogyne mayaguensis</name>
    <dbReference type="NCBI Taxonomy" id="390850"/>
    <lineage>
        <taxon>Eukaryota</taxon>
        <taxon>Metazoa</taxon>
        <taxon>Ecdysozoa</taxon>
        <taxon>Nematoda</taxon>
        <taxon>Chromadorea</taxon>
        <taxon>Rhabditida</taxon>
        <taxon>Tylenchina</taxon>
        <taxon>Tylenchomorpha</taxon>
        <taxon>Tylenchoidea</taxon>
        <taxon>Meloidogynidae</taxon>
        <taxon>Meloidogyninae</taxon>
        <taxon>Meloidogyne</taxon>
    </lineage>
</organism>
<evidence type="ECO:0000313" key="1">
    <source>
        <dbReference type="EMBL" id="CAK5090763.1"/>
    </source>
</evidence>